<evidence type="ECO:0000313" key="2">
    <source>
        <dbReference type="EMBL" id="VAY88604.1"/>
    </source>
</evidence>
<organism evidence="2">
    <name type="scientific">mine drainage metagenome</name>
    <dbReference type="NCBI Taxonomy" id="410659"/>
    <lineage>
        <taxon>unclassified sequences</taxon>
        <taxon>metagenomes</taxon>
        <taxon>ecological metagenomes</taxon>
    </lineage>
</organism>
<dbReference type="Pfam" id="PF01850">
    <property type="entry name" value="PIN"/>
    <property type="match status" value="1"/>
</dbReference>
<dbReference type="PANTHER" id="PTHR36173:SF2">
    <property type="entry name" value="RIBONUCLEASE VAPC16"/>
    <property type="match status" value="1"/>
</dbReference>
<reference evidence="2" key="1">
    <citation type="submission" date="2018-10" db="EMBL/GenBank/DDBJ databases">
        <authorList>
            <person name="Plewniak F."/>
        </authorList>
    </citation>
    <scope>NUCLEOTIDE SEQUENCE</scope>
</reference>
<dbReference type="InterPro" id="IPR041705">
    <property type="entry name" value="PIN_Sll0205"/>
</dbReference>
<dbReference type="InterPro" id="IPR029060">
    <property type="entry name" value="PIN-like_dom_sf"/>
</dbReference>
<name>A0A3P3ZPA2_9ZZZZ</name>
<sequence length="128" mass="14309">MNLLLDTHVALWAITDSPKLSQKARDLIKSPKTIVWVSVASVWEIAIKHSLARGDMPVSGRTALGYFQDSGYRFLPVEAEHALAVEELPAHHQDPFDRILVAQALVEPMRLMTHDPLVALYSDTIIKI</sequence>
<gene>
    <name evidence="2" type="ORF">CARN8_3370001</name>
</gene>
<feature type="domain" description="PIN" evidence="1">
    <location>
        <begin position="4"/>
        <end position="115"/>
    </location>
</feature>
<evidence type="ECO:0000259" key="1">
    <source>
        <dbReference type="Pfam" id="PF01850"/>
    </source>
</evidence>
<dbReference type="EMBL" id="UOYP01000265">
    <property type="protein sequence ID" value="VAY88604.1"/>
    <property type="molecule type" value="Genomic_DNA"/>
</dbReference>
<accession>A0A3P3ZPA2</accession>
<dbReference type="InterPro" id="IPR002716">
    <property type="entry name" value="PIN_dom"/>
</dbReference>
<proteinExistence type="predicted"/>
<dbReference type="PANTHER" id="PTHR36173">
    <property type="entry name" value="RIBONUCLEASE VAPC16-RELATED"/>
    <property type="match status" value="1"/>
</dbReference>
<protein>
    <recommendedName>
        <fullName evidence="1">PIN domain-containing protein</fullName>
    </recommendedName>
</protein>
<dbReference type="SUPFAM" id="SSF88723">
    <property type="entry name" value="PIN domain-like"/>
    <property type="match status" value="1"/>
</dbReference>
<dbReference type="AlphaFoldDB" id="A0A3P3ZPA2"/>
<dbReference type="Gene3D" id="3.40.50.1010">
    <property type="entry name" value="5'-nuclease"/>
    <property type="match status" value="1"/>
</dbReference>
<dbReference type="CDD" id="cd09872">
    <property type="entry name" value="PIN_Sll0205-like"/>
    <property type="match status" value="1"/>
</dbReference>
<dbReference type="InterPro" id="IPR052919">
    <property type="entry name" value="TA_system_RNase"/>
</dbReference>